<dbReference type="RefSeq" id="WP_147149040.1">
    <property type="nucleotide sequence ID" value="NZ_BJXN01000026.1"/>
</dbReference>
<proteinExistence type="predicted"/>
<gene>
    <name evidence="2" type="ORF">ODE01S_23200</name>
</gene>
<evidence type="ECO:0000313" key="2">
    <source>
        <dbReference type="EMBL" id="GEM90886.1"/>
    </source>
</evidence>
<dbReference type="Pfam" id="PF13672">
    <property type="entry name" value="PP2C_2"/>
    <property type="match status" value="1"/>
</dbReference>
<evidence type="ECO:0000313" key="3">
    <source>
        <dbReference type="Proteomes" id="UP000321827"/>
    </source>
</evidence>
<dbReference type="OrthoDB" id="9801841at2"/>
<dbReference type="SMART" id="SM00332">
    <property type="entry name" value="PP2Cc"/>
    <property type="match status" value="1"/>
</dbReference>
<dbReference type="CDD" id="cd00143">
    <property type="entry name" value="PP2Cc"/>
    <property type="match status" value="1"/>
</dbReference>
<accession>A0A511RQ48</accession>
<dbReference type="SMART" id="SM00331">
    <property type="entry name" value="PP2C_SIG"/>
    <property type="match status" value="1"/>
</dbReference>
<sequence>MHLTDRLEIATASNIGRVRRNNEDFHRAAVYPTPKGNLLVAGVADGMGGAEAGEIASKIAIDSLSEAVRAYADHLASHRPGVPLDRLVLKAFTLAQRRIRNYAARHPGSQGMGTTMTALIAFENAPKGFIGHIGDSRAYRYRHGELKLLTQDHSWVAQQVRMGRMTDWEAEEHPWRNMLTQALGVEDAEFEVTPVELVRGDVYVFTTDGLYNLVPPEEWVVDLDQKDLESAVDYWTAQAVKRGGTDNITVVAVRIR</sequence>
<organism evidence="2 3">
    <name type="scientific">Oceanithermus desulfurans NBRC 100063</name>
    <dbReference type="NCBI Taxonomy" id="1227550"/>
    <lineage>
        <taxon>Bacteria</taxon>
        <taxon>Thermotogati</taxon>
        <taxon>Deinococcota</taxon>
        <taxon>Deinococci</taxon>
        <taxon>Thermales</taxon>
        <taxon>Thermaceae</taxon>
        <taxon>Oceanithermus</taxon>
    </lineage>
</organism>
<protein>
    <submittedName>
        <fullName evidence="2">Serine/threonine phosphatase</fullName>
    </submittedName>
</protein>
<feature type="domain" description="PPM-type phosphatase" evidence="1">
    <location>
        <begin position="8"/>
        <end position="255"/>
    </location>
</feature>
<dbReference type="InterPro" id="IPR015655">
    <property type="entry name" value="PP2C"/>
</dbReference>
<reference evidence="2 3" key="1">
    <citation type="submission" date="2019-07" db="EMBL/GenBank/DDBJ databases">
        <title>Whole genome shotgun sequence of Oceanithermus desulfurans NBRC 100063.</title>
        <authorList>
            <person name="Hosoyama A."/>
            <person name="Uohara A."/>
            <person name="Ohji S."/>
            <person name="Ichikawa N."/>
        </authorList>
    </citation>
    <scope>NUCLEOTIDE SEQUENCE [LARGE SCALE GENOMIC DNA]</scope>
    <source>
        <strain evidence="2 3">NBRC 100063</strain>
    </source>
</reference>
<dbReference type="EMBL" id="BJXN01000026">
    <property type="protein sequence ID" value="GEM90886.1"/>
    <property type="molecule type" value="Genomic_DNA"/>
</dbReference>
<comment type="caution">
    <text evidence="2">The sequence shown here is derived from an EMBL/GenBank/DDBJ whole genome shotgun (WGS) entry which is preliminary data.</text>
</comment>
<dbReference type="PANTHER" id="PTHR47992">
    <property type="entry name" value="PROTEIN PHOSPHATASE"/>
    <property type="match status" value="1"/>
</dbReference>
<dbReference type="Proteomes" id="UP000321827">
    <property type="component" value="Unassembled WGS sequence"/>
</dbReference>
<evidence type="ECO:0000259" key="1">
    <source>
        <dbReference type="PROSITE" id="PS51746"/>
    </source>
</evidence>
<dbReference type="SUPFAM" id="SSF81606">
    <property type="entry name" value="PP2C-like"/>
    <property type="match status" value="1"/>
</dbReference>
<dbReference type="Gene3D" id="3.60.40.10">
    <property type="entry name" value="PPM-type phosphatase domain"/>
    <property type="match status" value="1"/>
</dbReference>
<dbReference type="AlphaFoldDB" id="A0A511RQ48"/>
<name>A0A511RQ48_9DEIN</name>
<dbReference type="InterPro" id="IPR036457">
    <property type="entry name" value="PPM-type-like_dom_sf"/>
</dbReference>
<dbReference type="PROSITE" id="PS51746">
    <property type="entry name" value="PPM_2"/>
    <property type="match status" value="1"/>
</dbReference>
<dbReference type="InterPro" id="IPR001932">
    <property type="entry name" value="PPM-type_phosphatase-like_dom"/>
</dbReference>
<dbReference type="GO" id="GO:0004722">
    <property type="term" value="F:protein serine/threonine phosphatase activity"/>
    <property type="evidence" value="ECO:0007669"/>
    <property type="project" value="InterPro"/>
</dbReference>